<evidence type="ECO:0000256" key="3">
    <source>
        <dbReference type="ARBA" id="ARBA00023136"/>
    </source>
</evidence>
<evidence type="ECO:0000256" key="4">
    <source>
        <dbReference type="ARBA" id="ARBA00023139"/>
    </source>
</evidence>
<proteinExistence type="predicted"/>
<dbReference type="RefSeq" id="WP_344612483.1">
    <property type="nucleotide sequence ID" value="NZ_BAAARV010000021.1"/>
</dbReference>
<comment type="caution">
    <text evidence="7">The sequence shown here is derived from an EMBL/GenBank/DDBJ whole genome shotgun (WGS) entry which is preliminary data.</text>
</comment>
<evidence type="ECO:0000256" key="6">
    <source>
        <dbReference type="SAM" id="SignalP"/>
    </source>
</evidence>
<dbReference type="InterPro" id="IPR050490">
    <property type="entry name" value="Bact_solute-bd_prot1"/>
</dbReference>
<keyword evidence="5" id="KW-0449">Lipoprotein</keyword>
<dbReference type="PANTHER" id="PTHR43649:SF33">
    <property type="entry name" value="POLYGALACTURONAN_RHAMNOGALACTURONAN-BINDING PROTEIN YTCQ"/>
    <property type="match status" value="1"/>
</dbReference>
<keyword evidence="4" id="KW-0564">Palmitate</keyword>
<dbReference type="Pfam" id="PF01547">
    <property type="entry name" value="SBP_bac_1"/>
    <property type="match status" value="1"/>
</dbReference>
<feature type="signal peptide" evidence="6">
    <location>
        <begin position="1"/>
        <end position="22"/>
    </location>
</feature>
<evidence type="ECO:0000313" key="8">
    <source>
        <dbReference type="Proteomes" id="UP001501444"/>
    </source>
</evidence>
<feature type="chain" id="PRO_5045514882" evidence="6">
    <location>
        <begin position="23"/>
        <end position="427"/>
    </location>
</feature>
<organism evidence="7 8">
    <name type="scientific">Dactylosporangium salmoneum</name>
    <dbReference type="NCBI Taxonomy" id="53361"/>
    <lineage>
        <taxon>Bacteria</taxon>
        <taxon>Bacillati</taxon>
        <taxon>Actinomycetota</taxon>
        <taxon>Actinomycetes</taxon>
        <taxon>Micromonosporales</taxon>
        <taxon>Micromonosporaceae</taxon>
        <taxon>Dactylosporangium</taxon>
    </lineage>
</organism>
<dbReference type="SUPFAM" id="SSF53850">
    <property type="entry name" value="Periplasmic binding protein-like II"/>
    <property type="match status" value="1"/>
</dbReference>
<dbReference type="PROSITE" id="PS51257">
    <property type="entry name" value="PROKAR_LIPOPROTEIN"/>
    <property type="match status" value="1"/>
</dbReference>
<dbReference type="EMBL" id="BAAARV010000021">
    <property type="protein sequence ID" value="GAA2341428.1"/>
    <property type="molecule type" value="Genomic_DNA"/>
</dbReference>
<evidence type="ECO:0000256" key="1">
    <source>
        <dbReference type="ARBA" id="ARBA00022475"/>
    </source>
</evidence>
<keyword evidence="1" id="KW-1003">Cell membrane</keyword>
<name>A0ABN3G0B4_9ACTN</name>
<dbReference type="PANTHER" id="PTHR43649">
    <property type="entry name" value="ARABINOSE-BINDING PROTEIN-RELATED"/>
    <property type="match status" value="1"/>
</dbReference>
<dbReference type="PROSITE" id="PS51318">
    <property type="entry name" value="TAT"/>
    <property type="match status" value="1"/>
</dbReference>
<accession>A0ABN3G0B4</accession>
<reference evidence="7 8" key="1">
    <citation type="journal article" date="2019" name="Int. J. Syst. Evol. Microbiol.">
        <title>The Global Catalogue of Microorganisms (GCM) 10K type strain sequencing project: providing services to taxonomists for standard genome sequencing and annotation.</title>
        <authorList>
            <consortium name="The Broad Institute Genomics Platform"/>
            <consortium name="The Broad Institute Genome Sequencing Center for Infectious Disease"/>
            <person name="Wu L."/>
            <person name="Ma J."/>
        </authorList>
    </citation>
    <scope>NUCLEOTIDE SEQUENCE [LARGE SCALE GENOMIC DNA]</scope>
    <source>
        <strain evidence="7 8">JCM 3272</strain>
    </source>
</reference>
<dbReference type="Proteomes" id="UP001501444">
    <property type="component" value="Unassembled WGS sequence"/>
</dbReference>
<dbReference type="CDD" id="cd13585">
    <property type="entry name" value="PBP2_TMBP_like"/>
    <property type="match status" value="1"/>
</dbReference>
<dbReference type="Gene3D" id="3.40.190.10">
    <property type="entry name" value="Periplasmic binding protein-like II"/>
    <property type="match status" value="1"/>
</dbReference>
<evidence type="ECO:0000256" key="2">
    <source>
        <dbReference type="ARBA" id="ARBA00022729"/>
    </source>
</evidence>
<keyword evidence="8" id="KW-1185">Reference proteome</keyword>
<protein>
    <submittedName>
        <fullName evidence="7">Uncharacterized protein</fullName>
    </submittedName>
</protein>
<gene>
    <name evidence="7" type="ORF">GCM10010170_024960</name>
</gene>
<keyword evidence="2 6" id="KW-0732">Signal</keyword>
<evidence type="ECO:0000313" key="7">
    <source>
        <dbReference type="EMBL" id="GAA2341428.1"/>
    </source>
</evidence>
<keyword evidence="3" id="KW-0472">Membrane</keyword>
<sequence length="427" mass="45921">MAITRRAFLGAGLGASAIAVLGACNNSSTESNRSDGEIAGEIRFSIWFGSSDIDMWKQVVAGFTAAHPKASVKFEPLEYNQYYTKLNTQFAGGNAPDVLGMQFQSRVWGPSGLLAPLTDAVSADIGKLPASLVRYGQATVDGTTKQYALPWRFVGHSLYGNLTAMKEAGIARPDSWRLDDLVAAAKELTTNDAFGLYVPGVSGETAIASTFGASPVSADGKTATYNTEAMIAHKTFLRDLIYKHKVSPGPDVMSKQKDPFASGQARMVFAGSWSNPTFRKGATAFDWDILPNPEGAQRAKNYAGPDHIAVYAKSKNLATATAFVRYAVFEREAQTLIAATGAPVLNDYLKDPQRIESEAKLKPAHYKYFIDEATENGTGWTFVPAFAELEKLEGDANYAIMSNPGSDIPGILNDLNAKVQSALDKAK</sequence>
<dbReference type="InterPro" id="IPR006311">
    <property type="entry name" value="TAT_signal"/>
</dbReference>
<dbReference type="InterPro" id="IPR006059">
    <property type="entry name" value="SBP"/>
</dbReference>
<evidence type="ECO:0000256" key="5">
    <source>
        <dbReference type="ARBA" id="ARBA00023288"/>
    </source>
</evidence>